<feature type="chain" id="PRO_5046483277" description="Outer membrane protein beta-barrel domain-containing protein" evidence="2">
    <location>
        <begin position="26"/>
        <end position="488"/>
    </location>
</feature>
<dbReference type="EMBL" id="LWBO01000004">
    <property type="protein sequence ID" value="OQP52231.1"/>
    <property type="molecule type" value="Genomic_DNA"/>
</dbReference>
<feature type="region of interest" description="Disordered" evidence="1">
    <location>
        <begin position="183"/>
        <end position="212"/>
    </location>
</feature>
<evidence type="ECO:0000313" key="4">
    <source>
        <dbReference type="Proteomes" id="UP000192277"/>
    </source>
</evidence>
<dbReference type="Proteomes" id="UP000192277">
    <property type="component" value="Unassembled WGS sequence"/>
</dbReference>
<sequence>MDVIKKSILWLFVLLGLAMTSNCMAQQKAAAAQFYFDKPITLDSLTRYVHSHSRIRFAFNSSKVKGDKVINLKKGKYTIGLLLKEIRKNTSLYYLRYNGYVIFQDNPPKQKAISQSIAKKNKPPITPVRRAEPTDTAHITAHTNPDSLNRVIVVNSPKPVDTVYRKVKDTIGLSLGMGALETERKARSRNGHDKSVEDDNWQLKQGTPLTGPVTIDSLKERRWVKDTMPGKTKTINTTISKKEERAIARSSRNSGYANYGQPGGSSNWQFGLHWKAALPINGSSYYFTGPNNSSQLYNPLIPGIWLSWHHDPHEFLLLVKPAEWTVYGNNVVKADTSIRKYGTDSLPSLIPLRRTTSFIKSGGIYAGLQYNYHLNENFTIDAGIGYQTLGQTLVQLQTKRIYDTGVNGQFFPDTLFTAKGDSLTSKYLKSSLILAKFEVAYKLGSVDLGAAVLLPLTPAFTSQSRDQKKPLSYQIFIRWRLKREEEPL</sequence>
<evidence type="ECO:0008006" key="5">
    <source>
        <dbReference type="Google" id="ProtNLM"/>
    </source>
</evidence>
<gene>
    <name evidence="3" type="ORF">A4D02_23850</name>
</gene>
<accession>A0ABX3P194</accession>
<feature type="signal peptide" evidence="2">
    <location>
        <begin position="1"/>
        <end position="25"/>
    </location>
</feature>
<reference evidence="3 4" key="1">
    <citation type="submission" date="2016-04" db="EMBL/GenBank/DDBJ databases">
        <authorList>
            <person name="Chen L."/>
            <person name="Zhuang W."/>
            <person name="Wang G."/>
        </authorList>
    </citation>
    <scope>NUCLEOTIDE SEQUENCE [LARGE SCALE GENOMIC DNA]</scope>
    <source>
        <strain evidence="4">GR20</strain>
    </source>
</reference>
<organism evidence="3 4">
    <name type="scientific">Niastella koreensis</name>
    <dbReference type="NCBI Taxonomy" id="354356"/>
    <lineage>
        <taxon>Bacteria</taxon>
        <taxon>Pseudomonadati</taxon>
        <taxon>Bacteroidota</taxon>
        <taxon>Chitinophagia</taxon>
        <taxon>Chitinophagales</taxon>
        <taxon>Chitinophagaceae</taxon>
        <taxon>Niastella</taxon>
    </lineage>
</organism>
<feature type="compositionally biased region" description="Basic and acidic residues" evidence="1">
    <location>
        <begin position="183"/>
        <end position="197"/>
    </location>
</feature>
<evidence type="ECO:0000313" key="3">
    <source>
        <dbReference type="EMBL" id="OQP52231.1"/>
    </source>
</evidence>
<protein>
    <recommendedName>
        <fullName evidence="5">Outer membrane protein beta-barrel domain-containing protein</fullName>
    </recommendedName>
</protein>
<name>A0ABX3P194_9BACT</name>
<keyword evidence="4" id="KW-1185">Reference proteome</keyword>
<proteinExistence type="predicted"/>
<evidence type="ECO:0000256" key="1">
    <source>
        <dbReference type="SAM" id="MobiDB-lite"/>
    </source>
</evidence>
<comment type="caution">
    <text evidence="3">The sequence shown here is derived from an EMBL/GenBank/DDBJ whole genome shotgun (WGS) entry which is preliminary data.</text>
</comment>
<evidence type="ECO:0000256" key="2">
    <source>
        <dbReference type="SAM" id="SignalP"/>
    </source>
</evidence>
<keyword evidence="2" id="KW-0732">Signal</keyword>
<dbReference type="RefSeq" id="WP_014220276.1">
    <property type="nucleotide sequence ID" value="NZ_LWBO01000004.1"/>
</dbReference>